<evidence type="ECO:0000256" key="1">
    <source>
        <dbReference type="SAM" id="Coils"/>
    </source>
</evidence>
<evidence type="ECO:0000256" key="2">
    <source>
        <dbReference type="SAM" id="MobiDB-lite"/>
    </source>
</evidence>
<feature type="region of interest" description="Disordered" evidence="2">
    <location>
        <begin position="938"/>
        <end position="974"/>
    </location>
</feature>
<evidence type="ECO:0000313" key="3">
    <source>
        <dbReference type="EMBL" id="KZV90072.1"/>
    </source>
</evidence>
<evidence type="ECO:0000313" key="4">
    <source>
        <dbReference type="Proteomes" id="UP000077266"/>
    </source>
</evidence>
<feature type="compositionally biased region" description="Basic and acidic residues" evidence="2">
    <location>
        <begin position="177"/>
        <end position="186"/>
    </location>
</feature>
<feature type="region of interest" description="Disordered" evidence="2">
    <location>
        <begin position="45"/>
        <end position="110"/>
    </location>
</feature>
<protein>
    <submittedName>
        <fullName evidence="3">Uncharacterized protein</fullName>
    </submittedName>
</protein>
<feature type="region of interest" description="Disordered" evidence="2">
    <location>
        <begin position="382"/>
        <end position="467"/>
    </location>
</feature>
<keyword evidence="1" id="KW-0175">Coiled coil</keyword>
<dbReference type="Proteomes" id="UP000077266">
    <property type="component" value="Unassembled WGS sequence"/>
</dbReference>
<keyword evidence="4" id="KW-1185">Reference proteome</keyword>
<dbReference type="OrthoDB" id="10692607at2759"/>
<feature type="compositionally biased region" description="Basic and acidic residues" evidence="2">
    <location>
        <begin position="518"/>
        <end position="528"/>
    </location>
</feature>
<feature type="compositionally biased region" description="Polar residues" evidence="2">
    <location>
        <begin position="88"/>
        <end position="102"/>
    </location>
</feature>
<organism evidence="3 4">
    <name type="scientific">Exidia glandulosa HHB12029</name>
    <dbReference type="NCBI Taxonomy" id="1314781"/>
    <lineage>
        <taxon>Eukaryota</taxon>
        <taxon>Fungi</taxon>
        <taxon>Dikarya</taxon>
        <taxon>Basidiomycota</taxon>
        <taxon>Agaricomycotina</taxon>
        <taxon>Agaricomycetes</taxon>
        <taxon>Auriculariales</taxon>
        <taxon>Exidiaceae</taxon>
        <taxon>Exidia</taxon>
    </lineage>
</organism>
<feature type="region of interest" description="Disordered" evidence="2">
    <location>
        <begin position="903"/>
        <end position="922"/>
    </location>
</feature>
<proteinExistence type="predicted"/>
<feature type="compositionally biased region" description="Acidic residues" evidence="2">
    <location>
        <begin position="427"/>
        <end position="438"/>
    </location>
</feature>
<feature type="region of interest" description="Disordered" evidence="2">
    <location>
        <begin position="480"/>
        <end position="655"/>
    </location>
</feature>
<feature type="region of interest" description="Disordered" evidence="2">
    <location>
        <begin position="1"/>
        <end position="33"/>
    </location>
</feature>
<feature type="compositionally biased region" description="Pro residues" evidence="2">
    <location>
        <begin position="571"/>
        <end position="606"/>
    </location>
</feature>
<name>A0A165G701_EXIGL</name>
<gene>
    <name evidence="3" type="ORF">EXIGLDRAFT_720736</name>
</gene>
<dbReference type="AlphaFoldDB" id="A0A165G701"/>
<dbReference type="InParanoid" id="A0A165G701"/>
<feature type="compositionally biased region" description="Pro residues" evidence="2">
    <location>
        <begin position="643"/>
        <end position="652"/>
    </location>
</feature>
<feature type="region of interest" description="Disordered" evidence="2">
    <location>
        <begin position="160"/>
        <end position="270"/>
    </location>
</feature>
<feature type="region of interest" description="Disordered" evidence="2">
    <location>
        <begin position="775"/>
        <end position="812"/>
    </location>
</feature>
<feature type="compositionally biased region" description="Low complexity" evidence="2">
    <location>
        <begin position="903"/>
        <end position="919"/>
    </location>
</feature>
<feature type="compositionally biased region" description="Low complexity" evidence="2">
    <location>
        <begin position="45"/>
        <end position="54"/>
    </location>
</feature>
<feature type="compositionally biased region" description="Basic and acidic residues" evidence="2">
    <location>
        <begin position="242"/>
        <end position="258"/>
    </location>
</feature>
<dbReference type="EMBL" id="KV426057">
    <property type="protein sequence ID" value="KZV90072.1"/>
    <property type="molecule type" value="Genomic_DNA"/>
</dbReference>
<sequence>MSALNNLKRKRSVLDKGDSNTATVARNGPRGSVDVIDVDALSSPTLAASSSNAAAKKRVRTKKGREPVIDLSSSAPRSQDAKIRPAQGVSNRGTQLATSVAPPNNARARGKSMESPIFIDLEGEPVDAKYLPTTVPTRARNVARKKVATTASGGLGAVRPLRDRLARQPVGKWPMHRLPDVDDKEPSSVPTSPTRSRRVRMRRYDLAPGDVVDPDFRLPSGRRPRRPQLSDRGLNNDEDDVPPSHDDGRDRNADEQHFNGRPIPSSSTSRSASALELHYINSNDDDSFIPLADMPMDEVTAHVQNNGPHTTSYTTPLAQSLSHAPRALQLPNRYPRFAPHEYDYNYLPAFPTMDYDPSQPGPSSNPGYNQSTHEEFMVPARRARSKSQKRASKWAALQREGQQEQASMLSKRRPLRELLAERASAQENDDEDDVDMDIDVPSPTEPLLPVLPLPLGSKQDRQSRVEKTLESLRGLLANVEQQQQYRKEEPSAPPPPPPPEETPPPIPPSERSASVESGEIRPSPEPEPARGPSNHTYHGRPVQNSFPSRPALPLVHIPPPPSVPGYRQVHPLPPPPPPPEPSYMFQHPPPPPHALPYVYAPPPPPQSAQQWWDPVQDWVPIDHENHPPEPPQPPPSADTMPVLVPPPPPPPKKLNKAQRRMQQQTQALYNKATPSAANLARVRAAAHLEYASITDCPRRLPKDIIEENEAMFVAKDLLAWDVLPEQLVELGMMPELAVRVFAALEIPLPPSLQDVDASDAALHSAQQVRRDKLRGPFAQSPAPPPPPTFAQPQQQDAPLASTPALTEGPAPVARVVDKSRELEQNMEEMRKRIAVLQSLKKAKAKKAAAAAAAAEATPSAPPTAMDVVPTTSSSTAAALSPVPEAPSSAFTFAVPPVLARISTSTAPSRATSSAPTTSPMDVDADDAVSSFLNGIIPAASTSSTRPSSRGASPATFSTGPRPAKRQRPLATDFEDARPVVHRASTSFARLDLVTHPCVIEISDDESDDEDYTPTPLLKEPMTMEEKIAALKAQIAEAERKKKMAKASTSAAASPVPTPGPSAIATASLKVATTSFQASSEIWCVARYV</sequence>
<feature type="coiled-coil region" evidence="1">
    <location>
        <begin position="812"/>
        <end position="839"/>
    </location>
</feature>
<feature type="compositionally biased region" description="Basic residues" evidence="2">
    <location>
        <begin position="382"/>
        <end position="392"/>
    </location>
</feature>
<dbReference type="STRING" id="1314781.A0A165G701"/>
<accession>A0A165G701</accession>
<feature type="compositionally biased region" description="Pro residues" evidence="2">
    <location>
        <begin position="491"/>
        <end position="508"/>
    </location>
</feature>
<feature type="compositionally biased region" description="Low complexity" evidence="2">
    <location>
        <begin position="938"/>
        <end position="954"/>
    </location>
</feature>
<feature type="compositionally biased region" description="Basic and acidic residues" evidence="2">
    <location>
        <begin position="458"/>
        <end position="467"/>
    </location>
</feature>
<reference evidence="3 4" key="1">
    <citation type="journal article" date="2016" name="Mol. Biol. Evol.">
        <title>Comparative Genomics of Early-Diverging Mushroom-Forming Fungi Provides Insights into the Origins of Lignocellulose Decay Capabilities.</title>
        <authorList>
            <person name="Nagy L.G."/>
            <person name="Riley R."/>
            <person name="Tritt A."/>
            <person name="Adam C."/>
            <person name="Daum C."/>
            <person name="Floudas D."/>
            <person name="Sun H."/>
            <person name="Yadav J.S."/>
            <person name="Pangilinan J."/>
            <person name="Larsson K.H."/>
            <person name="Matsuura K."/>
            <person name="Barry K."/>
            <person name="Labutti K."/>
            <person name="Kuo R."/>
            <person name="Ohm R.A."/>
            <person name="Bhattacharya S.S."/>
            <person name="Shirouzu T."/>
            <person name="Yoshinaga Y."/>
            <person name="Martin F.M."/>
            <person name="Grigoriev I.V."/>
            <person name="Hibbett D.S."/>
        </authorList>
    </citation>
    <scope>NUCLEOTIDE SEQUENCE [LARGE SCALE GENOMIC DNA]</scope>
    <source>
        <strain evidence="3 4">HHB12029</strain>
    </source>
</reference>
<feature type="compositionally biased region" description="Pro residues" evidence="2">
    <location>
        <begin position="443"/>
        <end position="452"/>
    </location>
</feature>